<comment type="caution">
    <text evidence="1">The sequence shown here is derived from an EMBL/GenBank/DDBJ whole genome shotgun (WGS) entry which is preliminary data.</text>
</comment>
<gene>
    <name evidence="1" type="ORF">SAE02_34470</name>
</gene>
<dbReference type="Proteomes" id="UP000321523">
    <property type="component" value="Unassembled WGS sequence"/>
</dbReference>
<name>A0A512DS43_9PROT</name>
<evidence type="ECO:0000313" key="1">
    <source>
        <dbReference type="EMBL" id="GEO39299.1"/>
    </source>
</evidence>
<protein>
    <submittedName>
        <fullName evidence="1">Uncharacterized protein</fullName>
    </submittedName>
</protein>
<dbReference type="RefSeq" id="WP_044431083.1">
    <property type="nucleotide sequence ID" value="NZ_BJYZ01000015.1"/>
</dbReference>
<dbReference type="EMBL" id="BJYZ01000015">
    <property type="protein sequence ID" value="GEO39299.1"/>
    <property type="molecule type" value="Genomic_DNA"/>
</dbReference>
<dbReference type="OrthoDB" id="9973986at2"/>
<reference evidence="1 2" key="1">
    <citation type="submission" date="2019-07" db="EMBL/GenBank/DDBJ databases">
        <title>Whole genome shotgun sequence of Skermanella aerolata NBRC 106429.</title>
        <authorList>
            <person name="Hosoyama A."/>
            <person name="Uohara A."/>
            <person name="Ohji S."/>
            <person name="Ichikawa N."/>
        </authorList>
    </citation>
    <scope>NUCLEOTIDE SEQUENCE [LARGE SCALE GENOMIC DNA]</scope>
    <source>
        <strain evidence="1 2">NBRC 106429</strain>
    </source>
</reference>
<keyword evidence="2" id="KW-1185">Reference proteome</keyword>
<proteinExistence type="predicted"/>
<organism evidence="1 2">
    <name type="scientific">Skermanella aerolata</name>
    <dbReference type="NCBI Taxonomy" id="393310"/>
    <lineage>
        <taxon>Bacteria</taxon>
        <taxon>Pseudomonadati</taxon>
        <taxon>Pseudomonadota</taxon>
        <taxon>Alphaproteobacteria</taxon>
        <taxon>Rhodospirillales</taxon>
        <taxon>Azospirillaceae</taxon>
        <taxon>Skermanella</taxon>
    </lineage>
</organism>
<accession>A0A512DS43</accession>
<sequence>MEQTASDELIRAVVTAYACAKGMNSDPGEAYRAAIRVLLERKRNLTPEDAVDCLLAMLAHAARHHPEWLQIERPVSGAILQSCKQDRDRNKG</sequence>
<dbReference type="AlphaFoldDB" id="A0A512DS43"/>
<evidence type="ECO:0000313" key="2">
    <source>
        <dbReference type="Proteomes" id="UP000321523"/>
    </source>
</evidence>